<evidence type="ECO:0000313" key="6">
    <source>
        <dbReference type="Proteomes" id="UP000246991"/>
    </source>
</evidence>
<dbReference type="SUPFAM" id="SSF51735">
    <property type="entry name" value="NAD(P)-binding Rossmann-fold domains"/>
    <property type="match status" value="1"/>
</dbReference>
<dbReference type="GO" id="GO:0016491">
    <property type="term" value="F:oxidoreductase activity"/>
    <property type="evidence" value="ECO:0007669"/>
    <property type="project" value="UniProtKB-KW"/>
</dbReference>
<dbReference type="InterPro" id="IPR051317">
    <property type="entry name" value="Gfo/Idh/MocA_oxidoreduct"/>
</dbReference>
<dbReference type="Pfam" id="PF01408">
    <property type="entry name" value="GFO_IDH_MocA"/>
    <property type="match status" value="1"/>
</dbReference>
<evidence type="ECO:0000256" key="1">
    <source>
        <dbReference type="ARBA" id="ARBA00010928"/>
    </source>
</evidence>
<dbReference type="Gene3D" id="3.40.50.720">
    <property type="entry name" value="NAD(P)-binding Rossmann-like Domain"/>
    <property type="match status" value="1"/>
</dbReference>
<organism evidence="5 6">
    <name type="scientific">Tuber magnatum</name>
    <name type="common">white Piedmont truffle</name>
    <dbReference type="NCBI Taxonomy" id="42249"/>
    <lineage>
        <taxon>Eukaryota</taxon>
        <taxon>Fungi</taxon>
        <taxon>Dikarya</taxon>
        <taxon>Ascomycota</taxon>
        <taxon>Pezizomycotina</taxon>
        <taxon>Pezizomycetes</taxon>
        <taxon>Pezizales</taxon>
        <taxon>Tuberaceae</taxon>
        <taxon>Tuber</taxon>
    </lineage>
</organism>
<keyword evidence="2" id="KW-0560">Oxidoreductase</keyword>
<gene>
    <name evidence="5" type="ORF">C7212DRAFT_362417</name>
</gene>
<sequence length="387" mass="43170">MSPRKIAIIGYGFSAKIFHIPFIKHNSNLILSGIVQRNPTPGNDAAKDHPDVKVYRSTEEFYKSDGESDVVVITTSNDTHFWYCKEAIDNGKNIIVEKPLTIRSTDAEELVNLAKEKGVGISVYQNRRFDSDFLTLAKVLPRVGELVSLETHYDRYKPDATPDASKPWKSTQALGNGTLFDLGVHLLDQVVHLFGMPQRLFGNVRDERGCSTNPSATWGQEGFVDDFFTATLFYTATPLRKKPFTVRVEASTLSCQTPQLRFVLRGVDGSWIKHNLDTQEAQLKAGRMPGTEGFGVEEEEHFGQLELKDGSIERTVAEVGDYGRFYEKIAEGGVAVPAEESGFGFRMEGDPCGQLGVTVYAFFRIERVDGPHKTGTQYQEPSTLKTR</sequence>
<dbReference type="AlphaFoldDB" id="A0A317SXV1"/>
<dbReference type="EMBL" id="PYWC01000018">
    <property type="protein sequence ID" value="PWW78001.1"/>
    <property type="molecule type" value="Genomic_DNA"/>
</dbReference>
<evidence type="ECO:0000313" key="5">
    <source>
        <dbReference type="EMBL" id="PWW78001.1"/>
    </source>
</evidence>
<dbReference type="PANTHER" id="PTHR43708">
    <property type="entry name" value="CONSERVED EXPRESSED OXIDOREDUCTASE (EUROFUNG)"/>
    <property type="match status" value="1"/>
</dbReference>
<dbReference type="STRING" id="42249.A0A317SXV1"/>
<proteinExistence type="inferred from homology"/>
<name>A0A317SXV1_9PEZI</name>
<feature type="domain" description="Gfo/Idh/MocA-like oxidoreductase N-terminal" evidence="3">
    <location>
        <begin position="5"/>
        <end position="124"/>
    </location>
</feature>
<protein>
    <submittedName>
        <fullName evidence="5">NAD(P)-binding protein</fullName>
    </submittedName>
</protein>
<accession>A0A317SXV1</accession>
<dbReference type="InterPro" id="IPR055170">
    <property type="entry name" value="GFO_IDH_MocA-like_dom"/>
</dbReference>
<dbReference type="OrthoDB" id="2129491at2759"/>
<comment type="caution">
    <text evidence="5">The sequence shown here is derived from an EMBL/GenBank/DDBJ whole genome shotgun (WGS) entry which is preliminary data.</text>
</comment>
<reference evidence="5 6" key="1">
    <citation type="submission" date="2018-03" db="EMBL/GenBank/DDBJ databases">
        <title>Genomes of Pezizomycetes fungi and the evolution of truffles.</title>
        <authorList>
            <person name="Murat C."/>
            <person name="Payen T."/>
            <person name="Noel B."/>
            <person name="Kuo A."/>
            <person name="Martin F.M."/>
        </authorList>
    </citation>
    <scope>NUCLEOTIDE SEQUENCE [LARGE SCALE GENOMIC DNA]</scope>
    <source>
        <strain evidence="5">091103-1</strain>
    </source>
</reference>
<dbReference type="SUPFAM" id="SSF55347">
    <property type="entry name" value="Glyceraldehyde-3-phosphate dehydrogenase-like, C-terminal domain"/>
    <property type="match status" value="1"/>
</dbReference>
<dbReference type="Pfam" id="PF22725">
    <property type="entry name" value="GFO_IDH_MocA_C3"/>
    <property type="match status" value="1"/>
</dbReference>
<comment type="similarity">
    <text evidence="1">Belongs to the Gfo/Idh/MocA family.</text>
</comment>
<dbReference type="InterPro" id="IPR036291">
    <property type="entry name" value="NAD(P)-bd_dom_sf"/>
</dbReference>
<dbReference type="PANTHER" id="PTHR43708:SF5">
    <property type="entry name" value="CONSERVED EXPRESSED OXIDOREDUCTASE (EUROFUNG)-RELATED"/>
    <property type="match status" value="1"/>
</dbReference>
<evidence type="ECO:0000256" key="2">
    <source>
        <dbReference type="ARBA" id="ARBA00023002"/>
    </source>
</evidence>
<feature type="domain" description="GFO/IDH/MocA-like oxidoreductase" evidence="4">
    <location>
        <begin position="142"/>
        <end position="270"/>
    </location>
</feature>
<dbReference type="Proteomes" id="UP000246991">
    <property type="component" value="Unassembled WGS sequence"/>
</dbReference>
<dbReference type="Gene3D" id="3.30.360.10">
    <property type="entry name" value="Dihydrodipicolinate Reductase, domain 2"/>
    <property type="match status" value="1"/>
</dbReference>
<evidence type="ECO:0000259" key="4">
    <source>
        <dbReference type="Pfam" id="PF22725"/>
    </source>
</evidence>
<dbReference type="GO" id="GO:0000166">
    <property type="term" value="F:nucleotide binding"/>
    <property type="evidence" value="ECO:0007669"/>
    <property type="project" value="InterPro"/>
</dbReference>
<keyword evidence="6" id="KW-1185">Reference proteome</keyword>
<dbReference type="InterPro" id="IPR000683">
    <property type="entry name" value="Gfo/Idh/MocA-like_OxRdtase_N"/>
</dbReference>
<evidence type="ECO:0000259" key="3">
    <source>
        <dbReference type="Pfam" id="PF01408"/>
    </source>
</evidence>